<evidence type="ECO:0000256" key="7">
    <source>
        <dbReference type="ARBA" id="ARBA00023065"/>
    </source>
</evidence>
<comment type="subcellular location">
    <subcellularLocation>
        <location evidence="10">Cell membrane</location>
        <topology evidence="10">Multi-pass membrane protein</topology>
    </subcellularLocation>
</comment>
<dbReference type="Pfam" id="PF02553">
    <property type="entry name" value="CbiN"/>
    <property type="match status" value="1"/>
</dbReference>
<evidence type="ECO:0000313" key="12">
    <source>
        <dbReference type="Proteomes" id="UP000095209"/>
    </source>
</evidence>
<evidence type="ECO:0000256" key="3">
    <source>
        <dbReference type="ARBA" id="ARBA00022475"/>
    </source>
</evidence>
<keyword evidence="1 10" id="KW-0171">Cobalt transport</keyword>
<evidence type="ECO:0000256" key="6">
    <source>
        <dbReference type="ARBA" id="ARBA00022989"/>
    </source>
</evidence>
<keyword evidence="2 10" id="KW-0813">Transport</keyword>
<dbReference type="Proteomes" id="UP000095209">
    <property type="component" value="Unassembled WGS sequence"/>
</dbReference>
<keyword evidence="4 10" id="KW-0169">Cobalamin biosynthesis</keyword>
<keyword evidence="6 10" id="KW-1133">Transmembrane helix</keyword>
<sequence>MMKNLLLLSIVIFLAVLPMFMHEDSEFGGADGQAEQLISEISPNYEPWFETIWEPPGGEIESLLFSLQAAIGAIIIGYIIGFGRARKKYIDYKEEHKPHASHR</sequence>
<proteinExistence type="inferred from homology"/>
<reference evidence="11 12" key="1">
    <citation type="submission" date="2016-08" db="EMBL/GenBank/DDBJ databases">
        <title>Genome of Bacillus solimangrovi GH2-4.</title>
        <authorList>
            <person name="Lim S."/>
            <person name="Kim B.-C."/>
        </authorList>
    </citation>
    <scope>NUCLEOTIDE SEQUENCE [LARGE SCALE GENOMIC DNA]</scope>
    <source>
        <strain evidence="11 12">GH2-4</strain>
    </source>
</reference>
<dbReference type="AlphaFoldDB" id="A0A1E5LGC0"/>
<dbReference type="PANTHER" id="PTHR38662:SF1">
    <property type="entry name" value="COBALT TRANSPORT PROTEIN CBIN"/>
    <property type="match status" value="1"/>
</dbReference>
<keyword evidence="8 10" id="KW-0472">Membrane</keyword>
<dbReference type="HAMAP" id="MF_00330">
    <property type="entry name" value="CbiN"/>
    <property type="match status" value="1"/>
</dbReference>
<comment type="subunit">
    <text evidence="10">Forms an energy-coupling factor (ECF) transporter complex composed of an ATP-binding protein (A component, CbiO), a transmembrane protein (T component, CbiQ) and 2 possible substrate-capture proteins (S components, CbiM and CbiN) of unknown stoichimetry.</text>
</comment>
<dbReference type="PANTHER" id="PTHR38662">
    <property type="entry name" value="COBALT TRANSPORT PROTEIN CBIN"/>
    <property type="match status" value="1"/>
</dbReference>
<comment type="pathway">
    <text evidence="10">Cofactor biosynthesis; adenosylcobalamin biosynthesis.</text>
</comment>
<dbReference type="NCBIfam" id="TIGR01165">
    <property type="entry name" value="cbiN"/>
    <property type="match status" value="1"/>
</dbReference>
<dbReference type="GO" id="GO:0009236">
    <property type="term" value="P:cobalamin biosynthetic process"/>
    <property type="evidence" value="ECO:0007669"/>
    <property type="project" value="UniProtKB-UniRule"/>
</dbReference>
<comment type="similarity">
    <text evidence="10">Belongs to the CbiN family.</text>
</comment>
<comment type="caution">
    <text evidence="10">Lacks conserved residue(s) required for the propagation of feature annotation.</text>
</comment>
<evidence type="ECO:0000256" key="4">
    <source>
        <dbReference type="ARBA" id="ARBA00022573"/>
    </source>
</evidence>
<dbReference type="GO" id="GO:0015087">
    <property type="term" value="F:cobalt ion transmembrane transporter activity"/>
    <property type="evidence" value="ECO:0007669"/>
    <property type="project" value="UniProtKB-UniRule"/>
</dbReference>
<feature type="transmembrane region" description="Helical" evidence="10">
    <location>
        <begin position="63"/>
        <end position="83"/>
    </location>
</feature>
<keyword evidence="7 10" id="KW-0406">Ion transport</keyword>
<protein>
    <recommendedName>
        <fullName evidence="10">Cobalt transport protein CbiN</fullName>
    </recommendedName>
    <alternativeName>
        <fullName evidence="10">Energy-coupling factor transporter probable substrate-capture protein CbiN</fullName>
        <shortName evidence="10">ECF transporter S component CbiN</shortName>
    </alternativeName>
</protein>
<dbReference type="OrthoDB" id="1551318at2"/>
<organism evidence="11 12">
    <name type="scientific">Bacillus solimangrovi</name>
    <dbReference type="NCBI Taxonomy" id="1305675"/>
    <lineage>
        <taxon>Bacteria</taxon>
        <taxon>Bacillati</taxon>
        <taxon>Bacillota</taxon>
        <taxon>Bacilli</taxon>
        <taxon>Bacillales</taxon>
        <taxon>Bacillaceae</taxon>
        <taxon>Bacillus</taxon>
    </lineage>
</organism>
<comment type="function">
    <text evidence="10">Part of the energy-coupling factor (ECF) transporter complex CbiMNOQ involved in cobalt import.</text>
</comment>
<accession>A0A1E5LGC0</accession>
<evidence type="ECO:0000256" key="2">
    <source>
        <dbReference type="ARBA" id="ARBA00022448"/>
    </source>
</evidence>
<comment type="caution">
    <text evidence="11">The sequence shown here is derived from an EMBL/GenBank/DDBJ whole genome shotgun (WGS) entry which is preliminary data.</text>
</comment>
<evidence type="ECO:0000313" key="11">
    <source>
        <dbReference type="EMBL" id="OEH93127.1"/>
    </source>
</evidence>
<dbReference type="InterPro" id="IPR003705">
    <property type="entry name" value="CbiN"/>
</dbReference>
<keyword evidence="5 10" id="KW-0812">Transmembrane</keyword>
<evidence type="ECO:0000256" key="8">
    <source>
        <dbReference type="ARBA" id="ARBA00023136"/>
    </source>
</evidence>
<gene>
    <name evidence="10" type="primary">cbiN</name>
    <name evidence="11" type="ORF">BFG57_13320</name>
</gene>
<evidence type="ECO:0000256" key="9">
    <source>
        <dbReference type="ARBA" id="ARBA00023285"/>
    </source>
</evidence>
<dbReference type="UniPathway" id="UPA00148"/>
<keyword evidence="3 10" id="KW-1003">Cell membrane</keyword>
<dbReference type="NCBIfam" id="NF002780">
    <property type="entry name" value="PRK02898.1"/>
    <property type="match status" value="1"/>
</dbReference>
<name>A0A1E5LGC0_9BACI</name>
<dbReference type="GO" id="GO:0005886">
    <property type="term" value="C:plasma membrane"/>
    <property type="evidence" value="ECO:0007669"/>
    <property type="project" value="UniProtKB-SubCell"/>
</dbReference>
<evidence type="ECO:0000256" key="5">
    <source>
        <dbReference type="ARBA" id="ARBA00022692"/>
    </source>
</evidence>
<keyword evidence="9 10" id="KW-0170">Cobalt</keyword>
<evidence type="ECO:0000256" key="10">
    <source>
        <dbReference type="HAMAP-Rule" id="MF_00330"/>
    </source>
</evidence>
<keyword evidence="12" id="KW-1185">Reference proteome</keyword>
<dbReference type="EMBL" id="MJEH01000016">
    <property type="protein sequence ID" value="OEH93127.1"/>
    <property type="molecule type" value="Genomic_DNA"/>
</dbReference>
<dbReference type="STRING" id="1305675.BFG57_13320"/>
<evidence type="ECO:0000256" key="1">
    <source>
        <dbReference type="ARBA" id="ARBA00022426"/>
    </source>
</evidence>